<dbReference type="Pfam" id="PF06574">
    <property type="entry name" value="FAD_syn"/>
    <property type="match status" value="1"/>
</dbReference>
<reference evidence="16 17" key="1">
    <citation type="submission" date="2021-01" db="EMBL/GenBank/DDBJ databases">
        <title>Isolation and description of Catonella massiliensis sp. nov., a novel Catonella species, isolated from a stable periodontitis subject.</title>
        <authorList>
            <person name="Antezack A."/>
            <person name="Boxberger M."/>
            <person name="La Scola B."/>
            <person name="Monnet-Corti V."/>
        </authorList>
    </citation>
    <scope>NUCLEOTIDE SEQUENCE [LARGE SCALE GENOMIC DNA]</scope>
    <source>
        <strain evidence="16 17">Marseille-Q4567</strain>
    </source>
</reference>
<evidence type="ECO:0000256" key="10">
    <source>
        <dbReference type="ARBA" id="ARBA00022840"/>
    </source>
</evidence>
<keyword evidence="10 14" id="KW-0067">ATP-binding</keyword>
<dbReference type="EC" id="2.7.7.2" evidence="14"/>
<keyword evidence="7 14" id="KW-0547">Nucleotide-binding</keyword>
<dbReference type="PANTHER" id="PTHR22749">
    <property type="entry name" value="RIBOFLAVIN KINASE/FMN ADENYLYLTRANSFERASE"/>
    <property type="match status" value="1"/>
</dbReference>
<evidence type="ECO:0000256" key="2">
    <source>
        <dbReference type="ARBA" id="ARBA00005201"/>
    </source>
</evidence>
<evidence type="ECO:0000256" key="14">
    <source>
        <dbReference type="PIRNR" id="PIRNR004491"/>
    </source>
</evidence>
<comment type="catalytic activity">
    <reaction evidence="13 14">
        <text>FMN + ATP + H(+) = FAD + diphosphate</text>
        <dbReference type="Rhea" id="RHEA:17237"/>
        <dbReference type="ChEBI" id="CHEBI:15378"/>
        <dbReference type="ChEBI" id="CHEBI:30616"/>
        <dbReference type="ChEBI" id="CHEBI:33019"/>
        <dbReference type="ChEBI" id="CHEBI:57692"/>
        <dbReference type="ChEBI" id="CHEBI:58210"/>
        <dbReference type="EC" id="2.7.7.2"/>
    </reaction>
</comment>
<dbReference type="InterPro" id="IPR002606">
    <property type="entry name" value="Riboflavin_kinase_bac"/>
</dbReference>
<dbReference type="InterPro" id="IPR023468">
    <property type="entry name" value="Riboflavin_kinase"/>
</dbReference>
<feature type="domain" description="Riboflavin kinase" evidence="15">
    <location>
        <begin position="176"/>
        <end position="301"/>
    </location>
</feature>
<keyword evidence="8 14" id="KW-0418">Kinase</keyword>
<evidence type="ECO:0000256" key="6">
    <source>
        <dbReference type="ARBA" id="ARBA00022695"/>
    </source>
</evidence>
<dbReference type="Pfam" id="PF01687">
    <property type="entry name" value="Flavokinase"/>
    <property type="match status" value="1"/>
</dbReference>
<dbReference type="Gene3D" id="2.40.30.30">
    <property type="entry name" value="Riboflavin kinase-like"/>
    <property type="match status" value="1"/>
</dbReference>
<dbReference type="Proteomes" id="UP000604730">
    <property type="component" value="Unassembled WGS sequence"/>
</dbReference>
<dbReference type="InterPro" id="IPR015865">
    <property type="entry name" value="Riboflavin_kinase_bac/euk"/>
</dbReference>
<dbReference type="PANTHER" id="PTHR22749:SF6">
    <property type="entry name" value="RIBOFLAVIN KINASE"/>
    <property type="match status" value="1"/>
</dbReference>
<comment type="caution">
    <text evidence="16">The sequence shown here is derived from an EMBL/GenBank/DDBJ whole genome shotgun (WGS) entry which is preliminary data.</text>
</comment>
<dbReference type="GO" id="GO:0003919">
    <property type="term" value="F:FMN adenylyltransferase activity"/>
    <property type="evidence" value="ECO:0007669"/>
    <property type="project" value="UniProtKB-EC"/>
</dbReference>
<evidence type="ECO:0000256" key="8">
    <source>
        <dbReference type="ARBA" id="ARBA00022777"/>
    </source>
</evidence>
<name>A0ABS1IZ86_9FIRM</name>
<evidence type="ECO:0000256" key="3">
    <source>
        <dbReference type="ARBA" id="ARBA00022630"/>
    </source>
</evidence>
<evidence type="ECO:0000256" key="9">
    <source>
        <dbReference type="ARBA" id="ARBA00022827"/>
    </source>
</evidence>
<evidence type="ECO:0000256" key="4">
    <source>
        <dbReference type="ARBA" id="ARBA00022643"/>
    </source>
</evidence>
<keyword evidence="9 14" id="KW-0274">FAD</keyword>
<organism evidence="16 17">
    <name type="scientific">Catonella massiliensis</name>
    <dbReference type="NCBI Taxonomy" id="2799636"/>
    <lineage>
        <taxon>Bacteria</taxon>
        <taxon>Bacillati</taxon>
        <taxon>Bacillota</taxon>
        <taxon>Clostridia</taxon>
        <taxon>Lachnospirales</taxon>
        <taxon>Lachnospiraceae</taxon>
        <taxon>Catonella</taxon>
    </lineage>
</organism>
<evidence type="ECO:0000259" key="15">
    <source>
        <dbReference type="SMART" id="SM00904"/>
    </source>
</evidence>
<dbReference type="EMBL" id="JAEPRJ010000001">
    <property type="protein sequence ID" value="MBK5897199.1"/>
    <property type="molecule type" value="Genomic_DNA"/>
</dbReference>
<sequence length="301" mass="34183">MEYIKGSGFRLHNTVVTLGKFDGLHLGHKELIDIVLKTKGLTKVLFTFDVNPLSILSDKEFKVIETGTERINLMKDSGFDYMIDYPFTMETINTDADEFIKTIIHDKLDAKMLVVGTDFRFGKDRLGDVELLEKRSKEYGYVLKVIEKKKMYGEVISSTRIRSLIKKGEIRLANELLGREFSFSGEIIHGNHLGHTVGMPTINIKPEACKLLPPFGVYVSDTELDYKVYRGITNIGVKPTVGKDNAVGVETWLFGLDSDVYGHFAKVKLLDFIRPEMKFDSLEDVKRQVNIDAVRAREYTA</sequence>
<evidence type="ECO:0000256" key="7">
    <source>
        <dbReference type="ARBA" id="ARBA00022741"/>
    </source>
</evidence>
<dbReference type="EC" id="2.7.1.26" evidence="14"/>
<dbReference type="RefSeq" id="WP_208428700.1">
    <property type="nucleotide sequence ID" value="NZ_JAEPRJ010000001.1"/>
</dbReference>
<dbReference type="InterPro" id="IPR015864">
    <property type="entry name" value="FAD_synthase"/>
</dbReference>
<keyword evidence="5 14" id="KW-0808">Transferase</keyword>
<dbReference type="InterPro" id="IPR014729">
    <property type="entry name" value="Rossmann-like_a/b/a_fold"/>
</dbReference>
<evidence type="ECO:0000256" key="13">
    <source>
        <dbReference type="ARBA" id="ARBA00049494"/>
    </source>
</evidence>
<protein>
    <recommendedName>
        <fullName evidence="14">Riboflavin biosynthesis protein</fullName>
    </recommendedName>
    <domain>
        <recommendedName>
            <fullName evidence="14">Riboflavin kinase</fullName>
            <ecNumber evidence="14">2.7.1.26</ecNumber>
        </recommendedName>
        <alternativeName>
            <fullName evidence="14">Flavokinase</fullName>
        </alternativeName>
    </domain>
    <domain>
        <recommendedName>
            <fullName evidence="14">FMN adenylyltransferase</fullName>
            <ecNumber evidence="14">2.7.7.2</ecNumber>
        </recommendedName>
        <alternativeName>
            <fullName evidence="14">FAD pyrophosphorylase</fullName>
        </alternativeName>
        <alternativeName>
            <fullName evidence="14">FAD synthase</fullName>
        </alternativeName>
    </domain>
</protein>
<dbReference type="NCBIfam" id="NF004162">
    <property type="entry name" value="PRK05627.1-5"/>
    <property type="match status" value="1"/>
</dbReference>
<keyword evidence="4 14" id="KW-0288">FMN</keyword>
<dbReference type="SMART" id="SM00904">
    <property type="entry name" value="Flavokinase"/>
    <property type="match status" value="1"/>
</dbReference>
<evidence type="ECO:0000313" key="17">
    <source>
        <dbReference type="Proteomes" id="UP000604730"/>
    </source>
</evidence>
<dbReference type="Gene3D" id="3.40.50.620">
    <property type="entry name" value="HUPs"/>
    <property type="match status" value="1"/>
</dbReference>
<gene>
    <name evidence="16" type="ORF">JJN12_05275</name>
</gene>
<keyword evidence="6 14" id="KW-0548">Nucleotidyltransferase</keyword>
<evidence type="ECO:0000256" key="12">
    <source>
        <dbReference type="ARBA" id="ARBA00047880"/>
    </source>
</evidence>
<evidence type="ECO:0000313" key="16">
    <source>
        <dbReference type="EMBL" id="MBK5897199.1"/>
    </source>
</evidence>
<evidence type="ECO:0000256" key="11">
    <source>
        <dbReference type="ARBA" id="ARBA00023268"/>
    </source>
</evidence>
<dbReference type="InterPro" id="IPR023465">
    <property type="entry name" value="Riboflavin_kinase_dom_sf"/>
</dbReference>
<dbReference type="SUPFAM" id="SSF52374">
    <property type="entry name" value="Nucleotidylyl transferase"/>
    <property type="match status" value="1"/>
</dbReference>
<dbReference type="SUPFAM" id="SSF82114">
    <property type="entry name" value="Riboflavin kinase-like"/>
    <property type="match status" value="1"/>
</dbReference>
<dbReference type="GO" id="GO:0008531">
    <property type="term" value="F:riboflavin kinase activity"/>
    <property type="evidence" value="ECO:0007669"/>
    <property type="project" value="UniProtKB-EC"/>
</dbReference>
<comment type="catalytic activity">
    <reaction evidence="12 14">
        <text>riboflavin + ATP = FMN + ADP + H(+)</text>
        <dbReference type="Rhea" id="RHEA:14357"/>
        <dbReference type="ChEBI" id="CHEBI:15378"/>
        <dbReference type="ChEBI" id="CHEBI:30616"/>
        <dbReference type="ChEBI" id="CHEBI:57986"/>
        <dbReference type="ChEBI" id="CHEBI:58210"/>
        <dbReference type="ChEBI" id="CHEBI:456216"/>
        <dbReference type="EC" id="2.7.1.26"/>
    </reaction>
</comment>
<comment type="pathway">
    <text evidence="2 14">Cofactor biosynthesis; FMN biosynthesis; FMN from riboflavin (ATP route): step 1/1.</text>
</comment>
<dbReference type="CDD" id="cd02064">
    <property type="entry name" value="FAD_synthetase_N"/>
    <property type="match status" value="1"/>
</dbReference>
<dbReference type="PIRSF" id="PIRSF004491">
    <property type="entry name" value="FAD_Synth"/>
    <property type="match status" value="1"/>
</dbReference>
<keyword evidence="17" id="KW-1185">Reference proteome</keyword>
<keyword evidence="11" id="KW-0511">Multifunctional enzyme</keyword>
<proteinExistence type="inferred from homology"/>
<dbReference type="NCBIfam" id="TIGR00083">
    <property type="entry name" value="ribF"/>
    <property type="match status" value="1"/>
</dbReference>
<comment type="pathway">
    <text evidence="1 14">Cofactor biosynthesis; FAD biosynthesis; FAD from FMN: step 1/1.</text>
</comment>
<comment type="similarity">
    <text evidence="14">Belongs to the ribF family.</text>
</comment>
<accession>A0ABS1IZ86</accession>
<evidence type="ECO:0000256" key="5">
    <source>
        <dbReference type="ARBA" id="ARBA00022679"/>
    </source>
</evidence>
<keyword evidence="3 14" id="KW-0285">Flavoprotein</keyword>
<evidence type="ECO:0000256" key="1">
    <source>
        <dbReference type="ARBA" id="ARBA00004726"/>
    </source>
</evidence>